<name>A0ABD1XLJ9_9MARC</name>
<reference evidence="2 3" key="1">
    <citation type="submission" date="2024-09" db="EMBL/GenBank/DDBJ databases">
        <title>Chromosome-scale assembly of Riccia fluitans.</title>
        <authorList>
            <person name="Paukszto L."/>
            <person name="Sawicki J."/>
            <person name="Karawczyk K."/>
            <person name="Piernik-Szablinska J."/>
            <person name="Szczecinska M."/>
            <person name="Mazdziarz M."/>
        </authorList>
    </citation>
    <scope>NUCLEOTIDE SEQUENCE [LARGE SCALE GENOMIC DNA]</scope>
    <source>
        <strain evidence="2">Rf_01</strain>
        <tissue evidence="2">Aerial parts of the thallus</tissue>
    </source>
</reference>
<sequence length="208" mass="22940">MCGQVCVTPARGRIEVLERSGAEQPLVFWCPKKQKRESVCCVGADHPGVPFPRLNATEIQGQSVAQDVQKFGRRSFEIPRGSSLDDNGSVKVKAKAKRNNNHDSSLDPDEPLPLPMTFPGSEPATREEIDAMINCDTETQNCKEVVYQWTGECRTCQGTGLVSFYRKKREVISTCINCLGIGHVNKITARADIEDMDGTKGNGRKPKT</sequence>
<feature type="region of interest" description="Disordered" evidence="1">
    <location>
        <begin position="78"/>
        <end position="114"/>
    </location>
</feature>
<evidence type="ECO:0000256" key="1">
    <source>
        <dbReference type="SAM" id="MobiDB-lite"/>
    </source>
</evidence>
<accession>A0ABD1XLJ9</accession>
<evidence type="ECO:0000313" key="2">
    <source>
        <dbReference type="EMBL" id="KAL2609814.1"/>
    </source>
</evidence>
<keyword evidence="3" id="KW-1185">Reference proteome</keyword>
<dbReference type="EMBL" id="JBHFFA010000008">
    <property type="protein sequence ID" value="KAL2609814.1"/>
    <property type="molecule type" value="Genomic_DNA"/>
</dbReference>
<comment type="caution">
    <text evidence="2">The sequence shown here is derived from an EMBL/GenBank/DDBJ whole genome shotgun (WGS) entry which is preliminary data.</text>
</comment>
<dbReference type="PANTHER" id="PTHR36035:SF1">
    <property type="entry name" value="PROTEIN DISULFIDE-ISOMERASE SCO2"/>
    <property type="match status" value="1"/>
</dbReference>
<gene>
    <name evidence="2" type="ORF">R1flu_028387</name>
</gene>
<dbReference type="AlphaFoldDB" id="A0ABD1XLJ9"/>
<evidence type="ECO:0000313" key="3">
    <source>
        <dbReference type="Proteomes" id="UP001605036"/>
    </source>
</evidence>
<dbReference type="InterPro" id="IPR037477">
    <property type="entry name" value="SCO2"/>
</dbReference>
<dbReference type="Proteomes" id="UP001605036">
    <property type="component" value="Unassembled WGS sequence"/>
</dbReference>
<dbReference type="PANTHER" id="PTHR36035">
    <property type="entry name" value="PROTEIN DISULFIDE-ISOMERASE SCO2"/>
    <property type="match status" value="1"/>
</dbReference>
<organism evidence="2 3">
    <name type="scientific">Riccia fluitans</name>
    <dbReference type="NCBI Taxonomy" id="41844"/>
    <lineage>
        <taxon>Eukaryota</taxon>
        <taxon>Viridiplantae</taxon>
        <taxon>Streptophyta</taxon>
        <taxon>Embryophyta</taxon>
        <taxon>Marchantiophyta</taxon>
        <taxon>Marchantiopsida</taxon>
        <taxon>Marchantiidae</taxon>
        <taxon>Marchantiales</taxon>
        <taxon>Ricciaceae</taxon>
        <taxon>Riccia</taxon>
    </lineage>
</organism>
<proteinExistence type="predicted"/>
<protein>
    <submittedName>
        <fullName evidence="2">Uncharacterized protein</fullName>
    </submittedName>
</protein>